<comment type="caution">
    <text evidence="4">The sequence shown here is derived from an EMBL/GenBank/DDBJ whole genome shotgun (WGS) entry which is preliminary data.</text>
</comment>
<evidence type="ECO:0000259" key="3">
    <source>
        <dbReference type="SMART" id="SM01043"/>
    </source>
</evidence>
<dbReference type="InterPro" id="IPR006764">
    <property type="entry name" value="SAM_dep_MeTrfase_SAV2177_type"/>
</dbReference>
<proteinExistence type="predicted"/>
<organism evidence="4 5">
    <name type="scientific">Actinomadura montaniterrae</name>
    <dbReference type="NCBI Taxonomy" id="1803903"/>
    <lineage>
        <taxon>Bacteria</taxon>
        <taxon>Bacillati</taxon>
        <taxon>Actinomycetota</taxon>
        <taxon>Actinomycetes</taxon>
        <taxon>Streptosporangiales</taxon>
        <taxon>Thermomonosporaceae</taxon>
        <taxon>Actinomadura</taxon>
    </lineage>
</organism>
<sequence length="535" mass="59211">MQITVLNGVSAREGAKVHRLQPLMGAVLLALVVDGVNGPVDADRLLRLAWADGSAGRHVLHQTITRLRAELGRDRIEHDRGTDTYRFVARPGDSVDLWTWRELVDLCVKRSTSDPYAAVHLWERALSRWPMTGLRGLPATPGMDTLISGLRAERLRAVEQQAEVQLQLGLHSQVTIQLTPLVQEFWQREHLRGLLMTALSREQRGPDAVTLYRTYADRLANETGGAPGRQLQRLAEQITTNSMPPQELVLPPLPPADQAVIASGADPNELSIARMCVTLLDAHPAAPYNTALDRASTLTVMALFERLSRLETENLEFGHRFARAAIINHGISRFFELGALPPGWYSMHRAVNLASPDARVIYAHRDAALVAHSRQQLRENDSVDFVRGSILSAQRLLEEPAVHELFQLDKPLSEREPVAVVDRHEINMVSPVHDLKAMYAVLVEQMPAGSMLAITAPTPKDMDPRIAEHLAEVFGGRPTSEAIHVRTAEELVAVVPDGLELLPPSPTDSFRFWPEPGPAGVPGPWRQNSIVAIKR</sequence>
<dbReference type="SUPFAM" id="SSF48452">
    <property type="entry name" value="TPR-like"/>
    <property type="match status" value="1"/>
</dbReference>
<dbReference type="SMART" id="SM01043">
    <property type="entry name" value="BTAD"/>
    <property type="match status" value="1"/>
</dbReference>
<dbReference type="AlphaFoldDB" id="A0A6L3VJ73"/>
<evidence type="ECO:0000313" key="5">
    <source>
        <dbReference type="Proteomes" id="UP000483004"/>
    </source>
</evidence>
<dbReference type="InterPro" id="IPR051677">
    <property type="entry name" value="AfsR-DnrI-RedD_regulator"/>
</dbReference>
<keyword evidence="5" id="KW-1185">Reference proteome</keyword>
<dbReference type="InterPro" id="IPR005158">
    <property type="entry name" value="BTAD"/>
</dbReference>
<dbReference type="EMBL" id="WBMR01000240">
    <property type="protein sequence ID" value="KAB2363521.1"/>
    <property type="molecule type" value="Genomic_DNA"/>
</dbReference>
<evidence type="ECO:0000256" key="2">
    <source>
        <dbReference type="ARBA" id="ARBA00023163"/>
    </source>
</evidence>
<dbReference type="Gene3D" id="1.25.40.10">
    <property type="entry name" value="Tetratricopeptide repeat domain"/>
    <property type="match status" value="1"/>
</dbReference>
<dbReference type="GO" id="GO:0003677">
    <property type="term" value="F:DNA binding"/>
    <property type="evidence" value="ECO:0007669"/>
    <property type="project" value="TreeGrafter"/>
</dbReference>
<name>A0A6L3VJ73_9ACTN</name>
<dbReference type="InterPro" id="IPR029063">
    <property type="entry name" value="SAM-dependent_MTases_sf"/>
</dbReference>
<dbReference type="PANTHER" id="PTHR35807:SF1">
    <property type="entry name" value="TRANSCRIPTIONAL REGULATOR REDD"/>
    <property type="match status" value="1"/>
</dbReference>
<dbReference type="GO" id="GO:0006355">
    <property type="term" value="P:regulation of DNA-templated transcription"/>
    <property type="evidence" value="ECO:0007669"/>
    <property type="project" value="TreeGrafter"/>
</dbReference>
<dbReference type="Pfam" id="PF03704">
    <property type="entry name" value="BTAD"/>
    <property type="match status" value="1"/>
</dbReference>
<keyword evidence="1" id="KW-0805">Transcription regulation</keyword>
<dbReference type="Gene3D" id="3.40.50.150">
    <property type="entry name" value="Vaccinia Virus protein VP39"/>
    <property type="match status" value="1"/>
</dbReference>
<gene>
    <name evidence="4" type="ORF">F9B16_42905</name>
</gene>
<reference evidence="4 5" key="1">
    <citation type="submission" date="2019-09" db="EMBL/GenBank/DDBJ databases">
        <title>Actinomadura physcomitrii sp. nov., a novel actinomycete isolated from moss [Physcomitrium sphaericum (Ludw) Fuernr].</title>
        <authorList>
            <person name="Liu C."/>
            <person name="Zhuang X."/>
        </authorList>
    </citation>
    <scope>NUCLEOTIDE SEQUENCE [LARGE SCALE GENOMIC DNA]</scope>
    <source>
        <strain evidence="4 5">CYP1-1B</strain>
    </source>
</reference>
<accession>A0A6L3VJ73</accession>
<dbReference type="RefSeq" id="WP_151546011.1">
    <property type="nucleotide sequence ID" value="NZ_WBMR01000240.1"/>
</dbReference>
<feature type="domain" description="Bacterial transcriptional activator" evidence="3">
    <location>
        <begin position="95"/>
        <end position="239"/>
    </location>
</feature>
<dbReference type="Proteomes" id="UP000483004">
    <property type="component" value="Unassembled WGS sequence"/>
</dbReference>
<evidence type="ECO:0000313" key="4">
    <source>
        <dbReference type="EMBL" id="KAB2363521.1"/>
    </source>
</evidence>
<dbReference type="SUPFAM" id="SSF53335">
    <property type="entry name" value="S-adenosyl-L-methionine-dependent methyltransferases"/>
    <property type="match status" value="1"/>
</dbReference>
<evidence type="ECO:0000256" key="1">
    <source>
        <dbReference type="ARBA" id="ARBA00023015"/>
    </source>
</evidence>
<keyword evidence="2" id="KW-0804">Transcription</keyword>
<protein>
    <recommendedName>
        <fullName evidence="3">Bacterial transcriptional activator domain-containing protein</fullName>
    </recommendedName>
</protein>
<dbReference type="InterPro" id="IPR011990">
    <property type="entry name" value="TPR-like_helical_dom_sf"/>
</dbReference>
<dbReference type="Pfam" id="PF04672">
    <property type="entry name" value="Methyltransf_19"/>
    <property type="match status" value="1"/>
</dbReference>
<dbReference type="OrthoDB" id="4336084at2"/>
<dbReference type="PANTHER" id="PTHR35807">
    <property type="entry name" value="TRANSCRIPTIONAL REGULATOR REDD-RELATED"/>
    <property type="match status" value="1"/>
</dbReference>
<dbReference type="InterPro" id="IPR036388">
    <property type="entry name" value="WH-like_DNA-bd_sf"/>
</dbReference>
<dbReference type="Gene3D" id="1.10.10.10">
    <property type="entry name" value="Winged helix-like DNA-binding domain superfamily/Winged helix DNA-binding domain"/>
    <property type="match status" value="1"/>
</dbReference>